<reference evidence="1 2" key="1">
    <citation type="journal article" date="2024" name="G3 (Bethesda)">
        <title>Genome assembly of Hibiscus sabdariffa L. provides insights into metabolisms of medicinal natural products.</title>
        <authorList>
            <person name="Kim T."/>
        </authorList>
    </citation>
    <scope>NUCLEOTIDE SEQUENCE [LARGE SCALE GENOMIC DNA]</scope>
    <source>
        <strain evidence="1">TK-2024</strain>
        <tissue evidence="1">Old leaves</tissue>
    </source>
</reference>
<gene>
    <name evidence="1" type="ORF">V6N12_052160</name>
</gene>
<organism evidence="1 2">
    <name type="scientific">Hibiscus sabdariffa</name>
    <name type="common">roselle</name>
    <dbReference type="NCBI Taxonomy" id="183260"/>
    <lineage>
        <taxon>Eukaryota</taxon>
        <taxon>Viridiplantae</taxon>
        <taxon>Streptophyta</taxon>
        <taxon>Embryophyta</taxon>
        <taxon>Tracheophyta</taxon>
        <taxon>Spermatophyta</taxon>
        <taxon>Magnoliopsida</taxon>
        <taxon>eudicotyledons</taxon>
        <taxon>Gunneridae</taxon>
        <taxon>Pentapetalae</taxon>
        <taxon>rosids</taxon>
        <taxon>malvids</taxon>
        <taxon>Malvales</taxon>
        <taxon>Malvaceae</taxon>
        <taxon>Malvoideae</taxon>
        <taxon>Hibiscus</taxon>
    </lineage>
</organism>
<name>A0ABR2GHQ8_9ROSI</name>
<dbReference type="Proteomes" id="UP001472677">
    <property type="component" value="Unassembled WGS sequence"/>
</dbReference>
<proteinExistence type="predicted"/>
<accession>A0ABR2GHQ8</accession>
<evidence type="ECO:0000313" key="1">
    <source>
        <dbReference type="EMBL" id="KAK8602350.1"/>
    </source>
</evidence>
<evidence type="ECO:0000313" key="2">
    <source>
        <dbReference type="Proteomes" id="UP001472677"/>
    </source>
</evidence>
<sequence>MRPYLSANNQQHYSDTDRKILEIPLFYDDESMVQVQGSRQTGFMQLQQLALAYFQTIGCPFSPTVSIIPLM</sequence>
<dbReference type="EMBL" id="JBBPBM010000001">
    <property type="protein sequence ID" value="KAK8602350.1"/>
    <property type="molecule type" value="Genomic_DNA"/>
</dbReference>
<keyword evidence="2" id="KW-1185">Reference proteome</keyword>
<comment type="caution">
    <text evidence="1">The sequence shown here is derived from an EMBL/GenBank/DDBJ whole genome shotgun (WGS) entry which is preliminary data.</text>
</comment>
<protein>
    <submittedName>
        <fullName evidence="1">Uncharacterized protein</fullName>
    </submittedName>
</protein>